<organism evidence="3">
    <name type="scientific">Pundamilia nyererei</name>
    <dbReference type="NCBI Taxonomy" id="303518"/>
    <lineage>
        <taxon>Eukaryota</taxon>
        <taxon>Metazoa</taxon>
        <taxon>Chordata</taxon>
        <taxon>Craniata</taxon>
        <taxon>Vertebrata</taxon>
        <taxon>Euteleostomi</taxon>
        <taxon>Actinopterygii</taxon>
        <taxon>Neopterygii</taxon>
        <taxon>Teleostei</taxon>
        <taxon>Neoteleostei</taxon>
        <taxon>Acanthomorphata</taxon>
        <taxon>Ovalentaria</taxon>
        <taxon>Cichlomorphae</taxon>
        <taxon>Cichliformes</taxon>
        <taxon>Cichlidae</taxon>
        <taxon>African cichlids</taxon>
        <taxon>Pseudocrenilabrinae</taxon>
        <taxon>Haplochromini</taxon>
        <taxon>Pundamilia</taxon>
    </lineage>
</organism>
<name>A0A3B4GS14_9CICH</name>
<keyword evidence="1" id="KW-0325">Glycoprotein</keyword>
<dbReference type="Gene3D" id="2.60.40.60">
    <property type="entry name" value="Cadherins"/>
    <property type="match status" value="1"/>
</dbReference>
<proteinExistence type="predicted"/>
<evidence type="ECO:0000313" key="3">
    <source>
        <dbReference type="Ensembl" id="ENSPNYP00000024283.1"/>
    </source>
</evidence>
<evidence type="ECO:0000259" key="2">
    <source>
        <dbReference type="Pfam" id="PF08266"/>
    </source>
</evidence>
<dbReference type="AlphaFoldDB" id="A0A3B4GS14"/>
<reference evidence="3" key="1">
    <citation type="submission" date="2023-09" db="UniProtKB">
        <authorList>
            <consortium name="Ensembl"/>
        </authorList>
    </citation>
    <scope>IDENTIFICATION</scope>
</reference>
<dbReference type="Pfam" id="PF08266">
    <property type="entry name" value="Cadherin_2"/>
    <property type="match status" value="1"/>
</dbReference>
<dbReference type="STRING" id="303518.ENSPNYP00000024283"/>
<dbReference type="InterPro" id="IPR013164">
    <property type="entry name" value="Cadherin_N"/>
</dbReference>
<sequence>MTNASFFSGEGTEIGSCRTMRRQVLLFLSALCLKYVLGQVSYSIPEEMAKGSVVGNIAHDLGLDLKRLKSGNARVYTGGGVEYIGLNKERGGTSIL</sequence>
<accession>A0A3B4GS14</accession>
<dbReference type="Ensembl" id="ENSPNYT00000024881.1">
    <property type="protein sequence ID" value="ENSPNYP00000024283.1"/>
    <property type="gene ID" value="ENSPNYG00000018353.1"/>
</dbReference>
<protein>
    <recommendedName>
        <fullName evidence="2">Cadherin N-terminal domain-containing protein</fullName>
    </recommendedName>
</protein>
<dbReference type="GeneTree" id="ENSGT00940000164468"/>
<evidence type="ECO:0000256" key="1">
    <source>
        <dbReference type="ARBA" id="ARBA00023180"/>
    </source>
</evidence>
<feature type="domain" description="Cadherin N-terminal" evidence="2">
    <location>
        <begin position="39"/>
        <end position="91"/>
    </location>
</feature>